<dbReference type="PANTHER" id="PTHR15741">
    <property type="entry name" value="BASIC HELIX-LOOP-HELIX ZIP TRANSCRIPTION FACTOR"/>
    <property type="match status" value="1"/>
</dbReference>
<evidence type="ECO:0000256" key="1">
    <source>
        <dbReference type="ARBA" id="ARBA00004123"/>
    </source>
</evidence>
<keyword evidence="3" id="KW-0238">DNA-binding</keyword>
<organism evidence="8 9">
    <name type="scientific">Lingula anatina</name>
    <name type="common">Brachiopod</name>
    <name type="synonym">Lingula unguis</name>
    <dbReference type="NCBI Taxonomy" id="7574"/>
    <lineage>
        <taxon>Eukaryota</taxon>
        <taxon>Metazoa</taxon>
        <taxon>Spiralia</taxon>
        <taxon>Lophotrochozoa</taxon>
        <taxon>Brachiopoda</taxon>
        <taxon>Linguliformea</taxon>
        <taxon>Lingulata</taxon>
        <taxon>Lingulida</taxon>
        <taxon>Linguloidea</taxon>
        <taxon>Lingulidae</taxon>
        <taxon>Lingula</taxon>
    </lineage>
</organism>
<feature type="compositionally biased region" description="Low complexity" evidence="6">
    <location>
        <begin position="317"/>
        <end position="354"/>
    </location>
</feature>
<dbReference type="AlphaFoldDB" id="A0A1S3H161"/>
<dbReference type="STRING" id="7574.A0A1S3H161"/>
<dbReference type="GO" id="GO:0046983">
    <property type="term" value="F:protein dimerization activity"/>
    <property type="evidence" value="ECO:0007669"/>
    <property type="project" value="InterPro"/>
</dbReference>
<keyword evidence="8" id="KW-1185">Reference proteome</keyword>
<accession>A0A1S3H161</accession>
<dbReference type="InterPro" id="IPR052207">
    <property type="entry name" value="Max-like/E-box_TFs"/>
</dbReference>
<dbReference type="KEGG" id="lak:106150555"/>
<dbReference type="GeneID" id="106150555"/>
<dbReference type="InterPro" id="IPR011598">
    <property type="entry name" value="bHLH_dom"/>
</dbReference>
<keyword evidence="2" id="KW-0805">Transcription regulation</keyword>
<dbReference type="GO" id="GO:0005634">
    <property type="term" value="C:nucleus"/>
    <property type="evidence" value="ECO:0007669"/>
    <property type="project" value="UniProtKB-SubCell"/>
</dbReference>
<dbReference type="CDD" id="cd11419">
    <property type="entry name" value="bHLHzip_TFAP4"/>
    <property type="match status" value="1"/>
</dbReference>
<evidence type="ECO:0000256" key="3">
    <source>
        <dbReference type="ARBA" id="ARBA00023125"/>
    </source>
</evidence>
<evidence type="ECO:0000313" key="8">
    <source>
        <dbReference type="Proteomes" id="UP000085678"/>
    </source>
</evidence>
<comment type="subcellular location">
    <subcellularLocation>
        <location evidence="1">Nucleus</location>
    </subcellularLocation>
</comment>
<keyword evidence="5" id="KW-0539">Nucleus</keyword>
<feature type="region of interest" description="Disordered" evidence="6">
    <location>
        <begin position="118"/>
        <end position="149"/>
    </location>
</feature>
<evidence type="ECO:0000256" key="6">
    <source>
        <dbReference type="SAM" id="MobiDB-lite"/>
    </source>
</evidence>
<name>A0A1S3H161_LINAN</name>
<proteinExistence type="predicted"/>
<feature type="region of interest" description="Disordered" evidence="6">
    <location>
        <begin position="289"/>
        <end position="356"/>
    </location>
</feature>
<dbReference type="OMA" id="RMPTEKI"/>
<dbReference type="InParanoid" id="A0A1S3H161"/>
<sequence length="399" mass="45693">MSFQSKSADKRRNFMVYDIQDAEALRDMLRSSSDLSPKAHLEQEKKIRREIANSNERRRMQSINAGFETLKTLLPQTDGEKLSKAAILQQTADILTSLEGEKARLYSQNVQLKRMLQEMTRDDTGGSPPPKRKKRDTESSDEGISMSMDENIDELKKELKDLRSQLDHERQLRRMLEKQICTLENQLYREPIHSYTPTVPPMQEERRATKEDASPFYHHHHQIPEAKHESMEDVEETKSEIVYDNRRLQPQPAPTFSTPSIYTSSMSRRNLETIVEAIRHLEGDRVLLDERNENSKGEESERDFSISMSDQEDLKSELSSSSSPSGRESPSLSSTSSSHGSLSLSSSPSSSNSSFPFREDHYTCTVNAEKYPMVSMGLIQRPFHHAYLQRPGVIVHKSS</sequence>
<evidence type="ECO:0000256" key="4">
    <source>
        <dbReference type="ARBA" id="ARBA00023163"/>
    </source>
</evidence>
<evidence type="ECO:0000256" key="5">
    <source>
        <dbReference type="ARBA" id="ARBA00023242"/>
    </source>
</evidence>
<dbReference type="Proteomes" id="UP000085678">
    <property type="component" value="Unplaced"/>
</dbReference>
<dbReference type="GO" id="GO:0000981">
    <property type="term" value="F:DNA-binding transcription factor activity, RNA polymerase II-specific"/>
    <property type="evidence" value="ECO:0007669"/>
    <property type="project" value="TreeGrafter"/>
</dbReference>
<dbReference type="OrthoDB" id="10029128at2759"/>
<dbReference type="PROSITE" id="PS50888">
    <property type="entry name" value="BHLH"/>
    <property type="match status" value="1"/>
</dbReference>
<reference evidence="9" key="1">
    <citation type="submission" date="2025-08" db="UniProtKB">
        <authorList>
            <consortium name="RefSeq"/>
        </authorList>
    </citation>
    <scope>IDENTIFICATION</scope>
    <source>
        <tissue evidence="9">Gonads</tissue>
    </source>
</reference>
<dbReference type="Gene3D" id="4.10.280.10">
    <property type="entry name" value="Helix-loop-helix DNA-binding domain"/>
    <property type="match status" value="1"/>
</dbReference>
<dbReference type="GO" id="GO:0000978">
    <property type="term" value="F:RNA polymerase II cis-regulatory region sequence-specific DNA binding"/>
    <property type="evidence" value="ECO:0007669"/>
    <property type="project" value="TreeGrafter"/>
</dbReference>
<evidence type="ECO:0000256" key="2">
    <source>
        <dbReference type="ARBA" id="ARBA00023015"/>
    </source>
</evidence>
<keyword evidence="4" id="KW-0804">Transcription</keyword>
<dbReference type="PANTHER" id="PTHR15741:SF27">
    <property type="entry name" value="TRANSCRIPTION FACTOR AP-4"/>
    <property type="match status" value="1"/>
</dbReference>
<dbReference type="Pfam" id="PF00010">
    <property type="entry name" value="HLH"/>
    <property type="match status" value="1"/>
</dbReference>
<feature type="domain" description="BHLH" evidence="7">
    <location>
        <begin position="47"/>
        <end position="98"/>
    </location>
</feature>
<protein>
    <submittedName>
        <fullName evidence="9">Transcription factor AP-4</fullName>
    </submittedName>
</protein>
<dbReference type="SMART" id="SM00353">
    <property type="entry name" value="HLH"/>
    <property type="match status" value="1"/>
</dbReference>
<dbReference type="SUPFAM" id="SSF47459">
    <property type="entry name" value="HLH, helix-loop-helix DNA-binding domain"/>
    <property type="match status" value="1"/>
</dbReference>
<dbReference type="InterPro" id="IPR036638">
    <property type="entry name" value="HLH_DNA-bd_sf"/>
</dbReference>
<feature type="compositionally biased region" description="Basic and acidic residues" evidence="6">
    <location>
        <begin position="289"/>
        <end position="304"/>
    </location>
</feature>
<evidence type="ECO:0000259" key="7">
    <source>
        <dbReference type="PROSITE" id="PS50888"/>
    </source>
</evidence>
<dbReference type="RefSeq" id="XP_013378879.1">
    <property type="nucleotide sequence ID" value="XM_013523425.2"/>
</dbReference>
<evidence type="ECO:0000313" key="9">
    <source>
        <dbReference type="RefSeq" id="XP_013378879.1"/>
    </source>
</evidence>
<gene>
    <name evidence="9" type="primary">LOC106150555</name>
</gene>